<dbReference type="RefSeq" id="WP_144333245.1">
    <property type="nucleotide sequence ID" value="NZ_VLPL01000005.1"/>
</dbReference>
<proteinExistence type="predicted"/>
<accession>A0A556MQT8</accession>
<dbReference type="GO" id="GO:0071949">
    <property type="term" value="F:FAD binding"/>
    <property type="evidence" value="ECO:0007669"/>
    <property type="project" value="TreeGrafter"/>
</dbReference>
<keyword evidence="4" id="KW-1185">Reference proteome</keyword>
<keyword evidence="1" id="KW-0560">Oxidoreductase</keyword>
<dbReference type="Pfam" id="PF01619">
    <property type="entry name" value="Pro_dh"/>
    <property type="match status" value="1"/>
</dbReference>
<dbReference type="Proteomes" id="UP000316008">
    <property type="component" value="Unassembled WGS sequence"/>
</dbReference>
<dbReference type="GO" id="GO:0010133">
    <property type="term" value="P:L-proline catabolic process to L-glutamate"/>
    <property type="evidence" value="ECO:0007669"/>
    <property type="project" value="TreeGrafter"/>
</dbReference>
<gene>
    <name evidence="3" type="ORF">FO442_11010</name>
</gene>
<dbReference type="PANTHER" id="PTHR13914">
    <property type="entry name" value="PROLINE OXIDASE"/>
    <property type="match status" value="1"/>
</dbReference>
<evidence type="ECO:0000313" key="4">
    <source>
        <dbReference type="Proteomes" id="UP000316008"/>
    </source>
</evidence>
<evidence type="ECO:0000256" key="1">
    <source>
        <dbReference type="ARBA" id="ARBA00023002"/>
    </source>
</evidence>
<dbReference type="PANTHER" id="PTHR13914:SF0">
    <property type="entry name" value="PROLINE DEHYDROGENASE 1, MITOCHONDRIAL"/>
    <property type="match status" value="1"/>
</dbReference>
<dbReference type="InterPro" id="IPR015659">
    <property type="entry name" value="Proline_oxidase"/>
</dbReference>
<name>A0A556MQT8_9FLAO</name>
<dbReference type="InterPro" id="IPR029041">
    <property type="entry name" value="FAD-linked_oxidoreductase-like"/>
</dbReference>
<dbReference type="EMBL" id="VLPL01000005">
    <property type="protein sequence ID" value="TSJ42290.1"/>
    <property type="molecule type" value="Genomic_DNA"/>
</dbReference>
<reference evidence="3 4" key="1">
    <citation type="submission" date="2019-07" db="EMBL/GenBank/DDBJ databases">
        <authorList>
            <person name="Huq M.A."/>
        </authorList>
    </citation>
    <scope>NUCLEOTIDE SEQUENCE [LARGE SCALE GENOMIC DNA]</scope>
    <source>
        <strain evidence="3 4">MAH-3</strain>
    </source>
</reference>
<feature type="domain" description="Proline dehydrogenase" evidence="2">
    <location>
        <begin position="74"/>
        <end position="374"/>
    </location>
</feature>
<evidence type="ECO:0000313" key="3">
    <source>
        <dbReference type="EMBL" id="TSJ42290.1"/>
    </source>
</evidence>
<evidence type="ECO:0000259" key="2">
    <source>
        <dbReference type="Pfam" id="PF01619"/>
    </source>
</evidence>
<sequence>MISFNNTEIAFKHKSNKDLKRAHFLFSVMASPFLVKSGKGLTRFGLNVGLPIKGMIKSTIFAQFCGGETIEECTSTINTMWKHHVGTILDYSVEGKTSAEDFEYTTKEIIATIHKAKGNPGIPFAVFKVTGISRFGLLELTNTGIDHISESELKEYHETVERVNRICKEAFEADVPVFIDAEESWIQDVIDRVTHEMMLKYNKERAIVFNTVQMYRHDRLEFLKESIAWAKAQNIHYGVKLVRGAYMEKERKRAAENNYPSPIQPDKNTCDADYNKALEFLTEPEIFSQMALCAGTHNEDSSAYLANLIEQKGIDKTDKRIYFAQLLGMSDHISYTLASQGFNVAKYVPYGPVKEVIPYLFRRADENTSVKGQTGRELKLIKEEIKRRKGA</sequence>
<dbReference type="GO" id="GO:0004657">
    <property type="term" value="F:proline dehydrogenase activity"/>
    <property type="evidence" value="ECO:0007669"/>
    <property type="project" value="InterPro"/>
</dbReference>
<comment type="caution">
    <text evidence="3">The sequence shown here is derived from an EMBL/GenBank/DDBJ whole genome shotgun (WGS) entry which is preliminary data.</text>
</comment>
<dbReference type="InterPro" id="IPR002872">
    <property type="entry name" value="Proline_DH_dom"/>
</dbReference>
<dbReference type="Gene3D" id="3.20.20.220">
    <property type="match status" value="1"/>
</dbReference>
<protein>
    <submittedName>
        <fullName evidence="3">Proline dehydrogenase</fullName>
    </submittedName>
</protein>
<organism evidence="3 4">
    <name type="scientific">Fluviicola chungangensis</name>
    <dbReference type="NCBI Taxonomy" id="2597671"/>
    <lineage>
        <taxon>Bacteria</taxon>
        <taxon>Pseudomonadati</taxon>
        <taxon>Bacteroidota</taxon>
        <taxon>Flavobacteriia</taxon>
        <taxon>Flavobacteriales</taxon>
        <taxon>Crocinitomicaceae</taxon>
        <taxon>Fluviicola</taxon>
    </lineage>
</organism>
<dbReference type="SUPFAM" id="SSF51730">
    <property type="entry name" value="FAD-linked oxidoreductase"/>
    <property type="match status" value="1"/>
</dbReference>
<dbReference type="OrthoDB" id="1401444at2"/>
<dbReference type="AlphaFoldDB" id="A0A556MQT8"/>